<gene>
    <name evidence="2" type="ORF">C4B60_02430</name>
</gene>
<protein>
    <submittedName>
        <fullName evidence="2">EAL domain-containing protein</fullName>
    </submittedName>
</protein>
<evidence type="ECO:0000259" key="1">
    <source>
        <dbReference type="PROSITE" id="PS50883"/>
    </source>
</evidence>
<proteinExistence type="predicted"/>
<dbReference type="PANTHER" id="PTHR33121">
    <property type="entry name" value="CYCLIC DI-GMP PHOSPHODIESTERASE PDEF"/>
    <property type="match status" value="1"/>
</dbReference>
<sequence length="343" mass="38754">MNELCEYCGISIQIPESGTIKVENMLHKDIHQFNNKLDVTNGVINYTYETLAEVEKLSEWLLSLSTSFSTAKTIISSGNQTISSVSLDKFTEQIRNKEIIDFIQKGELVSYLQPIVGTKTGEVYAYESLLRAKDPAMQISPYELFETARKTGLHSLLDKRAREEAIKAKKRKIKPGTKCFINFLPSTIYNPEFCLKHTFNTVKKYEVAPEDLVFEVVETEKILDVDHLKSVFKTYKREGIKVALDDVGAGFSTIEMLKLLEPDYVKIDRSFVTFCDQDEEKSSFLSEVSHISQNLGIKVLAEGIERKEELEVCSQVGIDLCQGYLFGKPAEKAVEPDCKTIVG</sequence>
<dbReference type="Pfam" id="PF00563">
    <property type="entry name" value="EAL"/>
    <property type="match status" value="1"/>
</dbReference>
<organism evidence="2 3">
    <name type="scientific">Jeotgalibacillus proteolyticus</name>
    <dbReference type="NCBI Taxonomy" id="2082395"/>
    <lineage>
        <taxon>Bacteria</taxon>
        <taxon>Bacillati</taxon>
        <taxon>Bacillota</taxon>
        <taxon>Bacilli</taxon>
        <taxon>Bacillales</taxon>
        <taxon>Caryophanaceae</taxon>
        <taxon>Jeotgalibacillus</taxon>
    </lineage>
</organism>
<keyword evidence="3" id="KW-1185">Reference proteome</keyword>
<dbReference type="Gene3D" id="3.20.20.450">
    <property type="entry name" value="EAL domain"/>
    <property type="match status" value="1"/>
</dbReference>
<dbReference type="OrthoDB" id="581425at2"/>
<dbReference type="InterPro" id="IPR035919">
    <property type="entry name" value="EAL_sf"/>
</dbReference>
<dbReference type="AlphaFoldDB" id="A0A2S5GH83"/>
<dbReference type="InterPro" id="IPR001633">
    <property type="entry name" value="EAL_dom"/>
</dbReference>
<dbReference type="EMBL" id="PREZ01000001">
    <property type="protein sequence ID" value="PPA72255.1"/>
    <property type="molecule type" value="Genomic_DNA"/>
</dbReference>
<dbReference type="Proteomes" id="UP000239047">
    <property type="component" value="Unassembled WGS sequence"/>
</dbReference>
<evidence type="ECO:0000313" key="3">
    <source>
        <dbReference type="Proteomes" id="UP000239047"/>
    </source>
</evidence>
<evidence type="ECO:0000313" key="2">
    <source>
        <dbReference type="EMBL" id="PPA72255.1"/>
    </source>
</evidence>
<dbReference type="PROSITE" id="PS50883">
    <property type="entry name" value="EAL"/>
    <property type="match status" value="1"/>
</dbReference>
<reference evidence="2 3" key="1">
    <citation type="submission" date="2018-02" db="EMBL/GenBank/DDBJ databases">
        <title>Jeotgalibacillus proteolyticum sp. nov. a protease producing bacterium isolated from ocean sediments of Laizhou Bay.</title>
        <authorList>
            <person name="Li Y."/>
        </authorList>
    </citation>
    <scope>NUCLEOTIDE SEQUENCE [LARGE SCALE GENOMIC DNA]</scope>
    <source>
        <strain evidence="2 3">22-7</strain>
    </source>
</reference>
<feature type="domain" description="EAL" evidence="1">
    <location>
        <begin position="92"/>
        <end position="343"/>
    </location>
</feature>
<name>A0A2S5GH83_9BACL</name>
<dbReference type="SUPFAM" id="SSF141868">
    <property type="entry name" value="EAL domain-like"/>
    <property type="match status" value="1"/>
</dbReference>
<dbReference type="CDD" id="cd01948">
    <property type="entry name" value="EAL"/>
    <property type="match status" value="1"/>
</dbReference>
<dbReference type="RefSeq" id="WP_104056377.1">
    <property type="nucleotide sequence ID" value="NZ_PREZ01000001.1"/>
</dbReference>
<accession>A0A2S5GH83</accession>
<dbReference type="SMART" id="SM00052">
    <property type="entry name" value="EAL"/>
    <property type="match status" value="1"/>
</dbReference>
<dbReference type="PANTHER" id="PTHR33121:SF76">
    <property type="entry name" value="SIGNALING PROTEIN"/>
    <property type="match status" value="1"/>
</dbReference>
<dbReference type="GO" id="GO:0071111">
    <property type="term" value="F:cyclic-guanylate-specific phosphodiesterase activity"/>
    <property type="evidence" value="ECO:0007669"/>
    <property type="project" value="InterPro"/>
</dbReference>
<dbReference type="InterPro" id="IPR050706">
    <property type="entry name" value="Cyclic-di-GMP_PDE-like"/>
</dbReference>
<comment type="caution">
    <text evidence="2">The sequence shown here is derived from an EMBL/GenBank/DDBJ whole genome shotgun (WGS) entry which is preliminary data.</text>
</comment>